<evidence type="ECO:0000256" key="1">
    <source>
        <dbReference type="SAM" id="SignalP"/>
    </source>
</evidence>
<dbReference type="PANTHER" id="PTHR34512">
    <property type="entry name" value="CELL SURFACE PROTEIN"/>
    <property type="match status" value="1"/>
</dbReference>
<dbReference type="PANTHER" id="PTHR34512:SF30">
    <property type="entry name" value="OUTER MEMBRANE PROTEIN ASSEMBLY FACTOR BAMB"/>
    <property type="match status" value="1"/>
</dbReference>
<name>A0A846RL57_9MICC</name>
<protein>
    <submittedName>
        <fullName evidence="2">Outer membrane protein assembly factor BamB</fullName>
    </submittedName>
</protein>
<dbReference type="AlphaFoldDB" id="A0A846RL57"/>
<keyword evidence="3" id="KW-1185">Reference proteome</keyword>
<keyword evidence="1" id="KW-0732">Signal</keyword>
<organism evidence="2 3">
    <name type="scientific">Arthrobacter pigmenti</name>
    <dbReference type="NCBI Taxonomy" id="271432"/>
    <lineage>
        <taxon>Bacteria</taxon>
        <taxon>Bacillati</taxon>
        <taxon>Actinomycetota</taxon>
        <taxon>Actinomycetes</taxon>
        <taxon>Micrococcales</taxon>
        <taxon>Micrococcaceae</taxon>
        <taxon>Arthrobacter</taxon>
    </lineage>
</organism>
<reference evidence="2 3" key="1">
    <citation type="submission" date="2020-03" db="EMBL/GenBank/DDBJ databases">
        <title>Sequencing the genomes of 1000 actinobacteria strains.</title>
        <authorList>
            <person name="Klenk H.-P."/>
        </authorList>
    </citation>
    <scope>NUCLEOTIDE SEQUENCE [LARGE SCALE GENOMIC DNA]</scope>
    <source>
        <strain evidence="2 3">DSM 16403</strain>
    </source>
</reference>
<dbReference type="EMBL" id="JAATJL010000001">
    <property type="protein sequence ID" value="NJC24108.1"/>
    <property type="molecule type" value="Genomic_DNA"/>
</dbReference>
<gene>
    <name evidence="2" type="ORF">BJ994_003184</name>
</gene>
<dbReference type="InterPro" id="IPR011047">
    <property type="entry name" value="Quinoprotein_ADH-like_sf"/>
</dbReference>
<evidence type="ECO:0000313" key="2">
    <source>
        <dbReference type="EMBL" id="NJC24108.1"/>
    </source>
</evidence>
<comment type="caution">
    <text evidence="2">The sequence shown here is derived from an EMBL/GenBank/DDBJ whole genome shotgun (WGS) entry which is preliminary data.</text>
</comment>
<feature type="signal peptide" evidence="1">
    <location>
        <begin position="1"/>
        <end position="25"/>
    </location>
</feature>
<dbReference type="RefSeq" id="WP_167995405.1">
    <property type="nucleotide sequence ID" value="NZ_JAATJL010000001.1"/>
</dbReference>
<dbReference type="InterPro" id="IPR015943">
    <property type="entry name" value="WD40/YVTN_repeat-like_dom_sf"/>
</dbReference>
<evidence type="ECO:0000313" key="3">
    <source>
        <dbReference type="Proteomes" id="UP000547458"/>
    </source>
</evidence>
<accession>A0A846RL57</accession>
<dbReference type="Gene3D" id="2.130.10.10">
    <property type="entry name" value="YVTN repeat-like/Quinoprotein amine dehydrogenase"/>
    <property type="match status" value="1"/>
</dbReference>
<dbReference type="Proteomes" id="UP000547458">
    <property type="component" value="Unassembled WGS sequence"/>
</dbReference>
<feature type="chain" id="PRO_5038733276" evidence="1">
    <location>
        <begin position="26"/>
        <end position="515"/>
    </location>
</feature>
<proteinExistence type="predicted"/>
<sequence>MHTRYRSARRRSVYCALLMVLLAVAGCTPAPEAAERSQTIESLTLTPETAWSVELDLIGQPQVAQGIAVVHVRAPEDRMHLVAFDVETGKKLWRTFVAPSWGSSNRKWEPVLVETRSGIAVVAYVEPSPDELSGDYAAAWSTSVVVADAKTGKELTRSPRQTLDSRPSTCSDGTDLCYTELPPGSDGVVAHRIVLDDAPDIIEDTGNPLAGFEHAFLADGVYLRYDSRGEYLGRIVDGKKLWEKHLERFVGEGYDPYYGYSWLNSEVENLLILSVERSYEADRWRDTKYEEGDYVPRDLGSRKQVAINTESGEIMWASAGRDSRCLDRWGALSNEDEHGKLALRCVYDGTGTYDSEHNSFNYSNLQITVERFDPLTGETKWSHEYPVKDPNGAIDDLVAVRGNVLLTASKGNPALLDVTTGEVTVAEPDMVFACAKPTRFTYRQRRGEDYPPYVSSGGGLFAPCDAAGDPVEAELSLSAVTTVGQAAESLTLVGLEGRLVAFKTPAEAEPETTES</sequence>
<dbReference type="SUPFAM" id="SSF50998">
    <property type="entry name" value="Quinoprotein alcohol dehydrogenase-like"/>
    <property type="match status" value="2"/>
</dbReference>
<dbReference type="PROSITE" id="PS51257">
    <property type="entry name" value="PROKAR_LIPOPROTEIN"/>
    <property type="match status" value="1"/>
</dbReference>